<dbReference type="NCBIfam" id="NF004558">
    <property type="entry name" value="PRK05899.2-4"/>
    <property type="match status" value="1"/>
</dbReference>
<evidence type="ECO:0000256" key="13">
    <source>
        <dbReference type="ARBA" id="ARBA00049473"/>
    </source>
</evidence>
<feature type="domain" description="Transketolase-like pyrimidine-binding" evidence="21">
    <location>
        <begin position="350"/>
        <end position="520"/>
    </location>
</feature>
<feature type="active site" description="Proton donor" evidence="15">
    <location>
        <position position="406"/>
    </location>
</feature>
<keyword evidence="8 20" id="KW-0808">Transferase</keyword>
<feature type="binding site" evidence="18">
    <location>
        <position position="189"/>
    </location>
    <ligand>
        <name>Mg(2+)</name>
        <dbReference type="ChEBI" id="CHEBI:18420"/>
    </ligand>
</feature>
<feature type="binding site" evidence="16">
    <location>
        <position position="28"/>
    </location>
    <ligand>
        <name>substrate</name>
    </ligand>
</feature>
<dbReference type="SMART" id="SM00861">
    <property type="entry name" value="Transket_pyr"/>
    <property type="match status" value="1"/>
</dbReference>
<feature type="binding site" evidence="17">
    <location>
        <position position="68"/>
    </location>
    <ligand>
        <name>thiamine diphosphate</name>
        <dbReference type="ChEBI" id="CHEBI:58937"/>
    </ligand>
</feature>
<dbReference type="Gene3D" id="3.40.50.970">
    <property type="match status" value="2"/>
</dbReference>
<dbReference type="CDD" id="cd07033">
    <property type="entry name" value="TPP_PYR_DXS_TK_like"/>
    <property type="match status" value="1"/>
</dbReference>
<accession>A0A2K8NZV8</accession>
<dbReference type="InterPro" id="IPR005475">
    <property type="entry name" value="Transketolase-like_Pyr-bd"/>
</dbReference>
<dbReference type="GO" id="GO:0004802">
    <property type="term" value="F:transketolase activity"/>
    <property type="evidence" value="ECO:0007669"/>
    <property type="project" value="UniProtKB-UniRule"/>
</dbReference>
<dbReference type="Proteomes" id="UP000232230">
    <property type="component" value="Chromosome"/>
</dbReference>
<feature type="binding site" evidence="16">
    <location>
        <position position="515"/>
    </location>
    <ligand>
        <name>substrate</name>
    </ligand>
</feature>
<evidence type="ECO:0000256" key="4">
    <source>
        <dbReference type="ARBA" id="ARBA00002931"/>
    </source>
</evidence>
<keyword evidence="11 18" id="KW-0460">Magnesium</keyword>
<dbReference type="InterPro" id="IPR020826">
    <property type="entry name" value="Transketolase_BS"/>
</dbReference>
<dbReference type="AlphaFoldDB" id="A0A2K8NZV8"/>
<gene>
    <name evidence="22" type="primary">tkt</name>
    <name evidence="22" type="ORF">ESOMN_v1c03660</name>
</gene>
<evidence type="ECO:0000256" key="17">
    <source>
        <dbReference type="PIRSR" id="PIRSR605478-3"/>
    </source>
</evidence>
<dbReference type="InterPro" id="IPR005474">
    <property type="entry name" value="Transketolase_N"/>
</dbReference>
<keyword evidence="10 20" id="KW-0106">Calcium</keyword>
<dbReference type="PANTHER" id="PTHR43522">
    <property type="entry name" value="TRANSKETOLASE"/>
    <property type="match status" value="1"/>
</dbReference>
<comment type="catalytic activity">
    <reaction evidence="13 20">
        <text>D-sedoheptulose 7-phosphate + D-glyceraldehyde 3-phosphate = aldehydo-D-ribose 5-phosphate + D-xylulose 5-phosphate</text>
        <dbReference type="Rhea" id="RHEA:10508"/>
        <dbReference type="ChEBI" id="CHEBI:57483"/>
        <dbReference type="ChEBI" id="CHEBI:57737"/>
        <dbReference type="ChEBI" id="CHEBI:58273"/>
        <dbReference type="ChEBI" id="CHEBI:59776"/>
        <dbReference type="EC" id="2.2.1.1"/>
    </reaction>
</comment>
<evidence type="ECO:0000256" key="14">
    <source>
        <dbReference type="NCBIfam" id="TIGR00232"/>
    </source>
</evidence>
<evidence type="ECO:0000256" key="19">
    <source>
        <dbReference type="PIRSR" id="PIRSR605478-5"/>
    </source>
</evidence>
<dbReference type="Pfam" id="PF00456">
    <property type="entry name" value="Transketolase_N"/>
    <property type="match status" value="1"/>
</dbReference>
<dbReference type="Gene3D" id="3.40.50.920">
    <property type="match status" value="1"/>
</dbReference>
<dbReference type="EMBL" id="CP024965">
    <property type="protein sequence ID" value="ATZ18748.1"/>
    <property type="molecule type" value="Genomic_DNA"/>
</dbReference>
<dbReference type="Pfam" id="PF02779">
    <property type="entry name" value="Transket_pyr"/>
    <property type="match status" value="1"/>
</dbReference>
<dbReference type="EC" id="2.2.1.1" evidence="7 14"/>
<dbReference type="PROSITE" id="PS00802">
    <property type="entry name" value="TRANSKETOLASE_2"/>
    <property type="match status" value="1"/>
</dbReference>
<evidence type="ECO:0000256" key="8">
    <source>
        <dbReference type="ARBA" id="ARBA00022679"/>
    </source>
</evidence>
<evidence type="ECO:0000256" key="1">
    <source>
        <dbReference type="ARBA" id="ARBA00001913"/>
    </source>
</evidence>
<evidence type="ECO:0000256" key="10">
    <source>
        <dbReference type="ARBA" id="ARBA00022837"/>
    </source>
</evidence>
<feature type="binding site" evidence="18">
    <location>
        <position position="187"/>
    </location>
    <ligand>
        <name>Mg(2+)</name>
        <dbReference type="ChEBI" id="CHEBI:18420"/>
    </ligand>
</feature>
<proteinExistence type="inferred from homology"/>
<evidence type="ECO:0000256" key="7">
    <source>
        <dbReference type="ARBA" id="ARBA00013152"/>
    </source>
</evidence>
<organism evidence="22 23">
    <name type="scientific">Williamsoniiplasma somnilux</name>
    <dbReference type="NCBI Taxonomy" id="215578"/>
    <lineage>
        <taxon>Bacteria</taxon>
        <taxon>Bacillati</taxon>
        <taxon>Mycoplasmatota</taxon>
        <taxon>Mollicutes</taxon>
        <taxon>Entomoplasmatales</taxon>
        <taxon>Williamsoniiplasma</taxon>
    </lineage>
</organism>
<dbReference type="Pfam" id="PF22613">
    <property type="entry name" value="Transketolase_C_1"/>
    <property type="match status" value="1"/>
</dbReference>
<evidence type="ECO:0000256" key="6">
    <source>
        <dbReference type="ARBA" id="ARBA00011738"/>
    </source>
</evidence>
<feature type="binding site" evidence="16">
    <location>
        <position position="464"/>
    </location>
    <ligand>
        <name>substrate</name>
    </ligand>
</feature>
<comment type="similarity">
    <text evidence="5 20">Belongs to the transketolase family.</text>
</comment>
<protein>
    <recommendedName>
        <fullName evidence="7 14">Transketolase</fullName>
        <ecNumber evidence="7 14">2.2.1.1</ecNumber>
    </recommendedName>
</protein>
<evidence type="ECO:0000256" key="16">
    <source>
        <dbReference type="PIRSR" id="PIRSR605478-2"/>
    </source>
</evidence>
<evidence type="ECO:0000256" key="9">
    <source>
        <dbReference type="ARBA" id="ARBA00022723"/>
    </source>
</evidence>
<dbReference type="InterPro" id="IPR055152">
    <property type="entry name" value="Transketolase-like_C_2"/>
</dbReference>
<dbReference type="GO" id="GO:0005829">
    <property type="term" value="C:cytosol"/>
    <property type="evidence" value="ECO:0007669"/>
    <property type="project" value="TreeGrafter"/>
</dbReference>
<evidence type="ECO:0000256" key="20">
    <source>
        <dbReference type="RuleBase" id="RU004996"/>
    </source>
</evidence>
<feature type="binding site" evidence="17">
    <location>
        <position position="158"/>
    </location>
    <ligand>
        <name>thiamine diphosphate</name>
        <dbReference type="ChEBI" id="CHEBI:58937"/>
    </ligand>
</feature>
<dbReference type="InterPro" id="IPR029061">
    <property type="entry name" value="THDP-binding"/>
</dbReference>
<evidence type="ECO:0000256" key="18">
    <source>
        <dbReference type="PIRSR" id="PIRSR605478-4"/>
    </source>
</evidence>
<sequence>MVNNKSNDNLNAIRILGVQAVNKANSGHPGIVLGAAPMMYSLFVNKMNYSSKHVKWFNRDRFVLSAGHGSALLYSTLHLTGFNVKIDDLKNFRQWGSITPGHPEKHLTEGVEVTTGPLGQGIGMAVGMAVAESFLSVKYNKPDFEIINHYTYVLCGDGDLQEGVAQEAISFAGKNKLNKLILLHDSNDVQLDDLVKEAQIEDLHKRFEASGWNTILVKDGENINEIDKAIDEAKKSDKPTYIEVKTIIGLGASKQGTSAVHGSPLGNDISKVNDYFDWKHVDFTIPQSVTDFYQNNVINVGQDKFKTWENLFKKYEVTYKNEAKELLNAINGEWKINNDEINELNSGKTQATRISSGLIFNSIAKTNPTLIGGSADLASSTKIKGVDGNFSSENRTGRNIMYGVREFGMTTINNGMAAHGGVLPVGSGFFVFADYMKPAMRLASIMNLQELFIFTHDSIAVGEDGPTHEPIEQLAMLRAIPNHNVIRPADFNETVAAYKIGLESKTTPTSIILTRQDLKELQHENVLENVKKGAYIISDVTNPKITLIGSGSEVSLAIEVQELLNKNGILTRVVSMPSMNLFDKQEQSYKNKIIDKNTIRISLEMGTTFGWSKYTGDNGLNFGIDRFGESAPGNLVIEKFGFTANNIYNEIMKKVK</sequence>
<feature type="binding site" evidence="17">
    <location>
        <position position="261"/>
    </location>
    <ligand>
        <name>thiamine diphosphate</name>
        <dbReference type="ChEBI" id="CHEBI:58937"/>
    </ligand>
</feature>
<dbReference type="RefSeq" id="WP_024863271.1">
    <property type="nucleotide sequence ID" value="NZ_CP024965.1"/>
</dbReference>
<comment type="cofactor">
    <cofactor evidence="17">
        <name>thiamine diphosphate</name>
        <dbReference type="ChEBI" id="CHEBI:58937"/>
    </cofactor>
    <text evidence="17">Binds 1 thiamine pyrophosphate per subunit. During the reaction, the substrate forms a covalent intermediate with the cofactor.</text>
</comment>
<dbReference type="InterPro" id="IPR009014">
    <property type="entry name" value="Transketo_C/PFOR_II"/>
</dbReference>
<feature type="binding site" evidence="17">
    <location>
        <position position="432"/>
    </location>
    <ligand>
        <name>thiamine diphosphate</name>
        <dbReference type="ChEBI" id="CHEBI:58937"/>
    </ligand>
</feature>
<feature type="binding site" evidence="16">
    <location>
        <position position="261"/>
    </location>
    <ligand>
        <name>substrate</name>
    </ligand>
</feature>
<reference evidence="22 23" key="1">
    <citation type="submission" date="2017-11" db="EMBL/GenBank/DDBJ databases">
        <title>Genome sequence of Entomoplasma somnilux PYAN-1 (ATCC 49194).</title>
        <authorList>
            <person name="Lo W.-S."/>
            <person name="Gasparich G.E."/>
            <person name="Kuo C.-H."/>
        </authorList>
    </citation>
    <scope>NUCLEOTIDE SEQUENCE [LARGE SCALE GENOMIC DNA]</scope>
    <source>
        <strain evidence="22 23">PYAN-1</strain>
    </source>
</reference>
<feature type="binding site" evidence="18">
    <location>
        <position position="157"/>
    </location>
    <ligand>
        <name>Mg(2+)</name>
        <dbReference type="ChEBI" id="CHEBI:18420"/>
    </ligand>
</feature>
<keyword evidence="12 17" id="KW-0786">Thiamine pyrophosphate</keyword>
<evidence type="ECO:0000256" key="3">
    <source>
        <dbReference type="ARBA" id="ARBA00001941"/>
    </source>
</evidence>
<dbReference type="KEGG" id="esx:ESOMN_v1c03660"/>
<dbReference type="GO" id="GO:0046872">
    <property type="term" value="F:metal ion binding"/>
    <property type="evidence" value="ECO:0007669"/>
    <property type="project" value="UniProtKB-KW"/>
</dbReference>
<dbReference type="PROSITE" id="PS00801">
    <property type="entry name" value="TRANSKETOLASE_1"/>
    <property type="match status" value="1"/>
</dbReference>
<evidence type="ECO:0000313" key="23">
    <source>
        <dbReference type="Proteomes" id="UP000232230"/>
    </source>
</evidence>
<dbReference type="FunFam" id="3.40.50.970:FF:000045">
    <property type="entry name" value="Transketolase"/>
    <property type="match status" value="1"/>
</dbReference>
<comment type="cofactor">
    <cofactor evidence="18">
        <name>Mg(2+)</name>
        <dbReference type="ChEBI" id="CHEBI:18420"/>
    </cofactor>
    <text evidence="18">Binds 1 Mg(2+) ion per subunit. Can also utilize other divalent metal cations, such as Ca(2+), Mn(2+) and Co(2+).</text>
</comment>
<evidence type="ECO:0000256" key="11">
    <source>
        <dbReference type="ARBA" id="ARBA00022842"/>
    </source>
</evidence>
<dbReference type="GO" id="GO:0006098">
    <property type="term" value="P:pentose-phosphate shunt"/>
    <property type="evidence" value="ECO:0007669"/>
    <property type="project" value="TreeGrafter"/>
</dbReference>
<feature type="site" description="Important for catalytic activity" evidence="19">
    <location>
        <position position="261"/>
    </location>
</feature>
<dbReference type="FunFam" id="3.40.50.970:FF:000004">
    <property type="entry name" value="Transketolase"/>
    <property type="match status" value="1"/>
</dbReference>
<dbReference type="CDD" id="cd02012">
    <property type="entry name" value="TPP_TK"/>
    <property type="match status" value="1"/>
</dbReference>
<comment type="function">
    <text evidence="4 20">Catalyzes the transfer of a two-carbon ketol group from a ketose donor to an aldose acceptor, via a covalent intermediate with the cofactor thiamine pyrophosphate.</text>
</comment>
<dbReference type="InterPro" id="IPR005478">
    <property type="entry name" value="Transketolase_bac-like"/>
</dbReference>
<comment type="cofactor">
    <cofactor evidence="1">
        <name>Ca(2+)</name>
        <dbReference type="ChEBI" id="CHEBI:29108"/>
    </cofactor>
</comment>
<evidence type="ECO:0000259" key="21">
    <source>
        <dbReference type="SMART" id="SM00861"/>
    </source>
</evidence>
<feature type="binding site" evidence="17">
    <location>
        <begin position="116"/>
        <end position="118"/>
    </location>
    <ligand>
        <name>thiamine diphosphate</name>
        <dbReference type="ChEBI" id="CHEBI:58937"/>
    </ligand>
</feature>
<dbReference type="FunFam" id="3.40.50.920:FF:000003">
    <property type="entry name" value="Transketolase"/>
    <property type="match status" value="1"/>
</dbReference>
<feature type="binding site" evidence="16">
    <location>
        <position position="468"/>
    </location>
    <ligand>
        <name>substrate</name>
    </ligand>
</feature>
<dbReference type="InterPro" id="IPR049557">
    <property type="entry name" value="Transketolase_CS"/>
</dbReference>
<evidence type="ECO:0000313" key="22">
    <source>
        <dbReference type="EMBL" id="ATZ18748.1"/>
    </source>
</evidence>
<evidence type="ECO:0000256" key="5">
    <source>
        <dbReference type="ARBA" id="ARBA00007131"/>
    </source>
</evidence>
<dbReference type="NCBIfam" id="TIGR00232">
    <property type="entry name" value="tktlase_bact"/>
    <property type="match status" value="1"/>
</dbReference>
<comment type="cofactor">
    <cofactor evidence="2">
        <name>Mn(2+)</name>
        <dbReference type="ChEBI" id="CHEBI:29035"/>
    </cofactor>
</comment>
<feature type="site" description="Important for catalytic activity" evidence="19">
    <location>
        <position position="28"/>
    </location>
</feature>
<evidence type="ECO:0000256" key="15">
    <source>
        <dbReference type="PIRSR" id="PIRSR605478-1"/>
    </source>
</evidence>
<dbReference type="SUPFAM" id="SSF52518">
    <property type="entry name" value="Thiamin diphosphate-binding fold (THDP-binding)"/>
    <property type="match status" value="2"/>
</dbReference>
<keyword evidence="23" id="KW-1185">Reference proteome</keyword>
<keyword evidence="9 18" id="KW-0479">Metal-binding</keyword>
<comment type="subunit">
    <text evidence="6 20">Homodimer.</text>
</comment>
<feature type="binding site" evidence="16">
    <location>
        <position position="456"/>
    </location>
    <ligand>
        <name>substrate</name>
    </ligand>
</feature>
<dbReference type="InterPro" id="IPR033247">
    <property type="entry name" value="Transketolase_fam"/>
</dbReference>
<evidence type="ECO:0000256" key="12">
    <source>
        <dbReference type="ARBA" id="ARBA00023052"/>
    </source>
</evidence>
<evidence type="ECO:0000256" key="2">
    <source>
        <dbReference type="ARBA" id="ARBA00001936"/>
    </source>
</evidence>
<feature type="binding site" evidence="17">
    <location>
        <position position="187"/>
    </location>
    <ligand>
        <name>thiamine diphosphate</name>
        <dbReference type="ChEBI" id="CHEBI:58937"/>
    </ligand>
</feature>
<feature type="binding site" evidence="16">
    <location>
        <position position="380"/>
    </location>
    <ligand>
        <name>substrate</name>
    </ligand>
</feature>
<comment type="cofactor">
    <cofactor evidence="20">
        <name>Mg(2+)</name>
        <dbReference type="ChEBI" id="CHEBI:18420"/>
    </cofactor>
    <cofactor evidence="20">
        <name>Ca(2+)</name>
        <dbReference type="ChEBI" id="CHEBI:29108"/>
    </cofactor>
    <cofactor evidence="20">
        <name>Mn(2+)</name>
        <dbReference type="ChEBI" id="CHEBI:29035"/>
    </cofactor>
    <cofactor evidence="20">
        <name>Co(2+)</name>
        <dbReference type="ChEBI" id="CHEBI:48828"/>
    </cofactor>
    <text evidence="20">Binds 1 Mg(2+) ion per subunit. Can also utilize other divalent metal cations, such as Ca(2+), Mn(2+) and Co(2+).</text>
</comment>
<name>A0A2K8NZV8_9MOLU</name>
<comment type="cofactor">
    <cofactor evidence="3">
        <name>Co(2+)</name>
        <dbReference type="ChEBI" id="CHEBI:48828"/>
    </cofactor>
</comment>
<feature type="binding site" evidence="16">
    <location>
        <position position="353"/>
    </location>
    <ligand>
        <name>substrate</name>
    </ligand>
</feature>
<dbReference type="PANTHER" id="PTHR43522:SF2">
    <property type="entry name" value="TRANSKETOLASE 1-RELATED"/>
    <property type="match status" value="1"/>
</dbReference>
<dbReference type="SUPFAM" id="SSF52922">
    <property type="entry name" value="TK C-terminal domain-like"/>
    <property type="match status" value="1"/>
</dbReference>